<dbReference type="PANTHER" id="PTHR37042">
    <property type="entry name" value="OUTER MEMBRANE PROTEIN RV1973"/>
    <property type="match status" value="1"/>
</dbReference>
<dbReference type="EMBL" id="FTRV01000015">
    <property type="protein sequence ID" value="SPM30339.1"/>
    <property type="molecule type" value="Genomic_DNA"/>
</dbReference>
<evidence type="ECO:0000256" key="1">
    <source>
        <dbReference type="ARBA" id="ARBA00004370"/>
    </source>
</evidence>
<protein>
    <recommendedName>
        <fullName evidence="5">Mammalian cell entry protein</fullName>
    </recommendedName>
</protein>
<accession>A0A2U3NFP8</accession>
<evidence type="ECO:0000313" key="3">
    <source>
        <dbReference type="EMBL" id="SPM30339.1"/>
    </source>
</evidence>
<name>A0A2U3NFP8_9MYCO</name>
<dbReference type="AlphaFoldDB" id="A0A2U3NFP8"/>
<dbReference type="STRING" id="1841859.GCA_900157385_03843"/>
<evidence type="ECO:0000313" key="4">
    <source>
        <dbReference type="Proteomes" id="UP000241595"/>
    </source>
</evidence>
<dbReference type="Proteomes" id="UP000241595">
    <property type="component" value="Unassembled WGS sequence"/>
</dbReference>
<dbReference type="GO" id="GO:0016020">
    <property type="term" value="C:membrane"/>
    <property type="evidence" value="ECO:0007669"/>
    <property type="project" value="UniProtKB-SubCell"/>
</dbReference>
<gene>
    <name evidence="3" type="ORF">MTAB308_3842</name>
</gene>
<sequence length="182" mass="19622">MLSAYGIVSTLLGVLLLAAVVGCLVLWSSHRSDVDEHHYQIRAKKAAAEWALVLMNMNNNNLDASLRRLRDGTAGQLKAGFDATMQPYREAVQQLPSYRSTQIESVVIQSVHHDLGDIGTFPTAAPEPAAAKVGSRTDTIQVAATSVSGSPGTKPQALYWNLLVDVSDVDDNLLISGLRVLR</sequence>
<keyword evidence="4" id="KW-1185">Reference proteome</keyword>
<proteinExistence type="predicted"/>
<reference evidence="3 4" key="1">
    <citation type="submission" date="2017-01" db="EMBL/GenBank/DDBJ databases">
        <authorList>
            <consortium name="Urmite Genomes"/>
        </authorList>
    </citation>
    <scope>NUCLEOTIDE SEQUENCE [LARGE SCALE GENOMIC DNA]</scope>
    <source>
        <strain evidence="3 4">AB308</strain>
    </source>
</reference>
<organism evidence="3 4">
    <name type="scientific">Mycobacterium terramassiliense</name>
    <dbReference type="NCBI Taxonomy" id="1841859"/>
    <lineage>
        <taxon>Bacteria</taxon>
        <taxon>Bacillati</taxon>
        <taxon>Actinomycetota</taxon>
        <taxon>Actinomycetes</taxon>
        <taxon>Mycobacteriales</taxon>
        <taxon>Mycobacteriaceae</taxon>
        <taxon>Mycobacterium</taxon>
    </lineage>
</organism>
<dbReference type="PANTHER" id="PTHR37042:SF4">
    <property type="entry name" value="OUTER MEMBRANE PROTEIN RV1973"/>
    <property type="match status" value="1"/>
</dbReference>
<comment type="subcellular location">
    <subcellularLocation>
        <location evidence="1">Membrane</location>
    </subcellularLocation>
</comment>
<keyword evidence="2" id="KW-0472">Membrane</keyword>
<evidence type="ECO:0000256" key="2">
    <source>
        <dbReference type="ARBA" id="ARBA00023136"/>
    </source>
</evidence>
<evidence type="ECO:0008006" key="5">
    <source>
        <dbReference type="Google" id="ProtNLM"/>
    </source>
</evidence>